<comment type="caution">
    <text evidence="2">The sequence shown here is derived from an EMBL/GenBank/DDBJ whole genome shotgun (WGS) entry which is preliminary data.</text>
</comment>
<evidence type="ECO:0000259" key="1">
    <source>
        <dbReference type="SMART" id="SM01114"/>
    </source>
</evidence>
<evidence type="ECO:0000313" key="4">
    <source>
        <dbReference type="Proteomes" id="UP001158986"/>
    </source>
</evidence>
<dbReference type="Proteomes" id="UP001160483">
    <property type="component" value="Unassembled WGS sequence"/>
</dbReference>
<dbReference type="EMBL" id="CAKLCB010000276">
    <property type="protein sequence ID" value="CAH0519023.1"/>
    <property type="molecule type" value="Genomic_DNA"/>
</dbReference>
<reference evidence="2 4" key="1">
    <citation type="submission" date="2021-11" db="EMBL/GenBank/DDBJ databases">
        <authorList>
            <person name="Islam A."/>
            <person name="Islam S."/>
            <person name="Flora M.S."/>
            <person name="Rahman M."/>
            <person name="Ziaur R.M."/>
            <person name="Epstein J.H."/>
            <person name="Hassan M."/>
            <person name="Klassen M."/>
            <person name="Woodard K."/>
            <person name="Webb A."/>
            <person name="Webby R.J."/>
            <person name="El Zowalaty M.E."/>
        </authorList>
    </citation>
    <scope>NUCLEOTIDE SEQUENCE</scope>
    <source>
        <strain evidence="3">Pbs1</strain>
        <strain evidence="2">Pbs3</strain>
    </source>
</reference>
<evidence type="ECO:0000313" key="3">
    <source>
        <dbReference type="EMBL" id="CAH0519023.1"/>
    </source>
</evidence>
<dbReference type="Proteomes" id="UP001158986">
    <property type="component" value="Unassembled WGS sequence"/>
</dbReference>
<dbReference type="SMART" id="SM01114">
    <property type="entry name" value="CXC"/>
    <property type="match status" value="1"/>
</dbReference>
<proteinExistence type="predicted"/>
<feature type="domain" description="Tesmin/TSO1-like CXC" evidence="1">
    <location>
        <begin position="201"/>
        <end position="241"/>
    </location>
</feature>
<sequence length="388" mass="43263">MADINEDPVAFMTPRRSETDLMALDDSLLTHSDHLMSFLETDFDTEMELVALDDEFHNEPTTCGNLESESKRESHGNANIDMEMEELVDDGYSKQEEMSMAMQSDVTFASVTPQYPPASAIPNYWNVLNQGMAPMIVPPAPAVPPQRKVHIAPKPEARHTLRSRAVQMTEDTYKMLAPQTSQQIHKTRQYSTVRASTPVASRVVSCRCTGGCRNGRCACVKDGGMCGASCRCTSCKNPFSMVKAAGADIDALLKDDCFMHNVLKTRDMMQRLQELVAVPCCDRTVKVIDCVQGYTCETCKRRYDFSWCTNKLLGSERTPRNHCAICKRCCDHRDAHCNNCGRCYFAGVAASLPCPCKEAMSHKKRRESAAKEKAEVTEEEAEGECCIM</sequence>
<evidence type="ECO:0000313" key="2">
    <source>
        <dbReference type="EMBL" id="CAH0477710.1"/>
    </source>
</evidence>
<dbReference type="AlphaFoldDB" id="A0AAU9KWH2"/>
<evidence type="ECO:0000313" key="5">
    <source>
        <dbReference type="Proteomes" id="UP001160483"/>
    </source>
</evidence>
<organism evidence="2 5">
    <name type="scientific">Peronospora belbahrii</name>
    <dbReference type="NCBI Taxonomy" id="622444"/>
    <lineage>
        <taxon>Eukaryota</taxon>
        <taxon>Sar</taxon>
        <taxon>Stramenopiles</taxon>
        <taxon>Oomycota</taxon>
        <taxon>Peronosporomycetes</taxon>
        <taxon>Peronosporales</taxon>
        <taxon>Peronosporaceae</taxon>
        <taxon>Peronospora</taxon>
    </lineage>
</organism>
<accession>A0AAU9KWH2</accession>
<keyword evidence="4" id="KW-1185">Reference proteome</keyword>
<dbReference type="InterPro" id="IPR033467">
    <property type="entry name" value="Tesmin/TSO1-like_CXC"/>
</dbReference>
<protein>
    <recommendedName>
        <fullName evidence="1">Tesmin/TSO1-like CXC domain-containing protein</fullName>
    </recommendedName>
</protein>
<gene>
    <name evidence="3" type="ORF">PBS001_LOCUS5565</name>
    <name evidence="2" type="ORF">PBS003_LOCUS4446</name>
</gene>
<dbReference type="EMBL" id="CAKKTJ010000191">
    <property type="protein sequence ID" value="CAH0477710.1"/>
    <property type="molecule type" value="Genomic_DNA"/>
</dbReference>
<name>A0AAU9KWH2_9STRA</name>